<sequence>MYINHISSYIPSTKIPNDYFENLNGLSDEWILERTGITERRKAGQLENTQTMGVEAVKRGLEDLPYHPDEIDLIVGGTYTPYDTIFTLGHAIQKYLNKSDIPVLSISTACSTFINAVEVVEGYFALNKASKALVVLSEHNTLYSKDEDQKAGHLWGDGAAAVFISKEQLKADDLKIKQVITGGAGNVGKASESVFLRPAHEGFEMPHGRDVFVNACQYMSGITQRILDENNYKIGDVNYLIPHQANLRITKKVMENLNVDAGRALSNIQYLGNTGCAGAAIAMDENKSKFNSGDVIVVTVFGGGYSYGAMLVEC</sequence>
<dbReference type="PANTHER" id="PTHR34069">
    <property type="entry name" value="3-OXOACYL-[ACYL-CARRIER-PROTEIN] SYNTHASE 3"/>
    <property type="match status" value="1"/>
</dbReference>
<evidence type="ECO:0000259" key="4">
    <source>
        <dbReference type="Pfam" id="PF08545"/>
    </source>
</evidence>
<accession>A0ABT8LEW5</accession>
<proteinExistence type="predicted"/>
<dbReference type="InterPro" id="IPR013751">
    <property type="entry name" value="ACP_syn_III_N"/>
</dbReference>
<evidence type="ECO:0000313" key="6">
    <source>
        <dbReference type="Proteomes" id="UP001172083"/>
    </source>
</evidence>
<comment type="caution">
    <text evidence="5">The sequence shown here is derived from an EMBL/GenBank/DDBJ whole genome shotgun (WGS) entry which is preliminary data.</text>
</comment>
<dbReference type="PANTHER" id="PTHR34069:SF2">
    <property type="entry name" value="BETA-KETOACYL-[ACYL-CARRIER-PROTEIN] SYNTHASE III"/>
    <property type="match status" value="1"/>
</dbReference>
<evidence type="ECO:0000256" key="2">
    <source>
        <dbReference type="ARBA" id="ARBA00023315"/>
    </source>
</evidence>
<gene>
    <name evidence="5" type="ORF">QQ020_29840</name>
</gene>
<keyword evidence="6" id="KW-1185">Reference proteome</keyword>
<dbReference type="InterPro" id="IPR016039">
    <property type="entry name" value="Thiolase-like"/>
</dbReference>
<dbReference type="InterPro" id="IPR013747">
    <property type="entry name" value="ACP_syn_III_C"/>
</dbReference>
<protein>
    <submittedName>
        <fullName evidence="5">Ketoacyl-ACP synthase III</fullName>
    </submittedName>
</protein>
<dbReference type="EMBL" id="JAUJEB010000008">
    <property type="protein sequence ID" value="MDN5216307.1"/>
    <property type="molecule type" value="Genomic_DNA"/>
</dbReference>
<feature type="domain" description="Beta-ketoacyl-[acyl-carrier-protein] synthase III C-terminal" evidence="3">
    <location>
        <begin position="227"/>
        <end position="313"/>
    </location>
</feature>
<evidence type="ECO:0000313" key="5">
    <source>
        <dbReference type="EMBL" id="MDN5216307.1"/>
    </source>
</evidence>
<evidence type="ECO:0000256" key="1">
    <source>
        <dbReference type="ARBA" id="ARBA00022679"/>
    </source>
</evidence>
<feature type="domain" description="Beta-ketoacyl-[acyl-carrier-protein] synthase III N-terminal" evidence="4">
    <location>
        <begin position="106"/>
        <end position="170"/>
    </location>
</feature>
<dbReference type="RefSeq" id="WP_346761645.1">
    <property type="nucleotide sequence ID" value="NZ_JAUJEB010000008.1"/>
</dbReference>
<evidence type="ECO:0000259" key="3">
    <source>
        <dbReference type="Pfam" id="PF08541"/>
    </source>
</evidence>
<dbReference type="SUPFAM" id="SSF53901">
    <property type="entry name" value="Thiolase-like"/>
    <property type="match status" value="1"/>
</dbReference>
<organism evidence="5 6">
    <name type="scientific">Agaribacillus aureus</name>
    <dbReference type="NCBI Taxonomy" id="3051825"/>
    <lineage>
        <taxon>Bacteria</taxon>
        <taxon>Pseudomonadati</taxon>
        <taxon>Bacteroidota</taxon>
        <taxon>Cytophagia</taxon>
        <taxon>Cytophagales</taxon>
        <taxon>Splendidivirgaceae</taxon>
        <taxon>Agaribacillus</taxon>
    </lineage>
</organism>
<keyword evidence="2" id="KW-0012">Acyltransferase</keyword>
<dbReference type="Proteomes" id="UP001172083">
    <property type="component" value="Unassembled WGS sequence"/>
</dbReference>
<dbReference type="Pfam" id="PF08545">
    <property type="entry name" value="ACP_syn_III"/>
    <property type="match status" value="1"/>
</dbReference>
<keyword evidence="1" id="KW-0808">Transferase</keyword>
<dbReference type="CDD" id="cd00830">
    <property type="entry name" value="KAS_III"/>
    <property type="match status" value="1"/>
</dbReference>
<reference evidence="5" key="1">
    <citation type="submission" date="2023-06" db="EMBL/GenBank/DDBJ databases">
        <title>Genomic of Agaribacillus aureum.</title>
        <authorList>
            <person name="Wang G."/>
        </authorList>
    </citation>
    <scope>NUCLEOTIDE SEQUENCE</scope>
    <source>
        <strain evidence="5">BMA12</strain>
    </source>
</reference>
<dbReference type="Gene3D" id="3.40.47.10">
    <property type="match status" value="2"/>
</dbReference>
<dbReference type="Pfam" id="PF08541">
    <property type="entry name" value="ACP_syn_III_C"/>
    <property type="match status" value="1"/>
</dbReference>
<name>A0ABT8LEW5_9BACT</name>